<dbReference type="InterPro" id="IPR027005">
    <property type="entry name" value="PMT-like"/>
</dbReference>
<feature type="transmembrane region" description="Helical" evidence="10">
    <location>
        <begin position="45"/>
        <end position="64"/>
    </location>
</feature>
<comment type="caution">
    <text evidence="14">The sequence shown here is derived from an EMBL/GenBank/DDBJ whole genome shotgun (WGS) entry which is preliminary data.</text>
</comment>
<accession>A0A3E0HCU0</accession>
<keyword evidence="5 10" id="KW-0808">Transferase</keyword>
<comment type="similarity">
    <text evidence="3 10">Belongs to the glycosyltransferase 39 family.</text>
</comment>
<feature type="domain" description="ArnT-like N-terminal" evidence="12">
    <location>
        <begin position="125"/>
        <end position="262"/>
    </location>
</feature>
<name>A0A3E0HCU0_9PSEU</name>
<dbReference type="GO" id="GO:0005886">
    <property type="term" value="C:plasma membrane"/>
    <property type="evidence" value="ECO:0007669"/>
    <property type="project" value="UniProtKB-SubCell"/>
</dbReference>
<dbReference type="RefSeq" id="WP_116177837.1">
    <property type="nucleotide sequence ID" value="NZ_CP144375.1"/>
</dbReference>
<evidence type="ECO:0000313" key="15">
    <source>
        <dbReference type="Proteomes" id="UP000256269"/>
    </source>
</evidence>
<gene>
    <name evidence="14" type="ORF">BCF44_111101</name>
</gene>
<dbReference type="GO" id="GO:0004169">
    <property type="term" value="F:dolichyl-phosphate-mannose-protein mannosyltransferase activity"/>
    <property type="evidence" value="ECO:0007669"/>
    <property type="project" value="UniProtKB-UniRule"/>
</dbReference>
<comment type="pathway">
    <text evidence="2 10">Protein modification; protein glycosylation.</text>
</comment>
<evidence type="ECO:0000313" key="14">
    <source>
        <dbReference type="EMBL" id="REH41799.1"/>
    </source>
</evidence>
<evidence type="ECO:0000256" key="11">
    <source>
        <dbReference type="SAM" id="MobiDB-lite"/>
    </source>
</evidence>
<dbReference type="GO" id="GO:0012505">
    <property type="term" value="C:endomembrane system"/>
    <property type="evidence" value="ECO:0007669"/>
    <property type="project" value="UniProtKB-SubCell"/>
</dbReference>
<feature type="domain" description="Protein O-mannosyl-transferase C-terminal four TM" evidence="13">
    <location>
        <begin position="330"/>
        <end position="528"/>
    </location>
</feature>
<evidence type="ECO:0000259" key="12">
    <source>
        <dbReference type="Pfam" id="PF02366"/>
    </source>
</evidence>
<dbReference type="Pfam" id="PF02366">
    <property type="entry name" value="PMT"/>
    <property type="match status" value="1"/>
</dbReference>
<feature type="transmembrane region" description="Helical" evidence="10">
    <location>
        <begin position="285"/>
        <end position="304"/>
    </location>
</feature>
<protein>
    <recommendedName>
        <fullName evidence="9 10">Polyprenol-phosphate-mannose--protein mannosyltransferase</fullName>
        <ecNumber evidence="10">2.4.1.-</ecNumber>
    </recommendedName>
</protein>
<evidence type="ECO:0000256" key="6">
    <source>
        <dbReference type="ARBA" id="ARBA00022692"/>
    </source>
</evidence>
<feature type="compositionally biased region" description="Basic and acidic residues" evidence="11">
    <location>
        <begin position="1"/>
        <end position="10"/>
    </location>
</feature>
<dbReference type="InterPro" id="IPR003342">
    <property type="entry name" value="ArnT-like_N"/>
</dbReference>
<evidence type="ECO:0000256" key="5">
    <source>
        <dbReference type="ARBA" id="ARBA00022679"/>
    </source>
</evidence>
<keyword evidence="4 10" id="KW-0328">Glycosyltransferase</keyword>
<reference evidence="14 15" key="1">
    <citation type="submission" date="2018-08" db="EMBL/GenBank/DDBJ databases">
        <title>Genomic Encyclopedia of Archaeal and Bacterial Type Strains, Phase II (KMG-II): from individual species to whole genera.</title>
        <authorList>
            <person name="Goeker M."/>
        </authorList>
    </citation>
    <scope>NUCLEOTIDE SEQUENCE [LARGE SCALE GENOMIC DNA]</scope>
    <source>
        <strain evidence="14 15">DSM 45791</strain>
    </source>
</reference>
<dbReference type="EC" id="2.4.1.-" evidence="10"/>
<keyword evidence="15" id="KW-1185">Reference proteome</keyword>
<evidence type="ECO:0000256" key="4">
    <source>
        <dbReference type="ARBA" id="ARBA00022676"/>
    </source>
</evidence>
<comment type="subcellular location">
    <subcellularLocation>
        <location evidence="10">Cell membrane</location>
    </subcellularLocation>
    <subcellularLocation>
        <location evidence="1">Endomembrane system</location>
        <topology evidence="1">Multi-pass membrane protein</topology>
    </subcellularLocation>
</comment>
<feature type="region of interest" description="Disordered" evidence="11">
    <location>
        <begin position="1"/>
        <end position="29"/>
    </location>
</feature>
<feature type="transmembrane region" description="Helical" evidence="10">
    <location>
        <begin position="156"/>
        <end position="172"/>
    </location>
</feature>
<evidence type="ECO:0000256" key="3">
    <source>
        <dbReference type="ARBA" id="ARBA00007222"/>
    </source>
</evidence>
<dbReference type="AlphaFoldDB" id="A0A3E0HCU0"/>
<evidence type="ECO:0000256" key="9">
    <source>
        <dbReference type="ARBA" id="ARBA00093617"/>
    </source>
</evidence>
<keyword evidence="10" id="KW-1003">Cell membrane</keyword>
<sequence>MTTIVERTDPEPDGVVDVGEVPPAAQPSTAGPLDRLAVWRPTDTVRGWLVTLSVTLLGGIIRFWDLGWPTDRGTPVFDEKHYVPQAWQMLRNGGYEDNPGYELVVHPPVGKYMIAVGEWLFGYDGWGWRFSSAIAGTVCIFLIVRIGRRLTRSTMLGALAGIFLICDGVSHVQSRLGMLDIFGALFVVIAFGCLLVDRDVVRGRLAVAVTEGWVGASQWGPRLGFRWWRFAAGISLGLACGVKWNGIYYIIAFGLLSVLWDATARRAAGVERPWAGAIVRDVLPALWGIAIMAVLVYFASWWAWFGSETGVDRHAAGNQVAVSSWLPNAFQSFFYYEGNVLHFHANLITGAPGVGTHPWESKPWTWPMGLRPMLYYIEQTPSPLAAGCGATECVSAQMLVGTPAMWWLAFPMIGWSLWRAFVKFDWRHAAVMVGYMAGLLPWFLNIDRQMFFFYVTPMAPFLVLGLVLACGDILGRARAGAERRGTGLLVVAIYTGLVVANFVWLWPILNGDPISAAQWQAELWLPSWR</sequence>
<keyword evidence="7 10" id="KW-1133">Transmembrane helix</keyword>
<dbReference type="UniPathway" id="UPA00378"/>
<feature type="transmembrane region" description="Helical" evidence="10">
    <location>
        <begin position="126"/>
        <end position="144"/>
    </location>
</feature>
<evidence type="ECO:0000256" key="10">
    <source>
        <dbReference type="RuleBase" id="RU367007"/>
    </source>
</evidence>
<feature type="transmembrane region" description="Helical" evidence="10">
    <location>
        <begin position="486"/>
        <end position="506"/>
    </location>
</feature>
<keyword evidence="6 10" id="KW-0812">Transmembrane</keyword>
<feature type="transmembrane region" description="Helical" evidence="10">
    <location>
        <begin position="429"/>
        <end position="445"/>
    </location>
</feature>
<dbReference type="Pfam" id="PF16192">
    <property type="entry name" value="PMT_4TMC"/>
    <property type="match status" value="1"/>
</dbReference>
<proteinExistence type="inferred from homology"/>
<feature type="compositionally biased region" description="Low complexity" evidence="11">
    <location>
        <begin position="13"/>
        <end position="23"/>
    </location>
</feature>
<feature type="transmembrane region" description="Helical" evidence="10">
    <location>
        <begin position="178"/>
        <end position="196"/>
    </location>
</feature>
<feature type="transmembrane region" description="Helical" evidence="10">
    <location>
        <begin position="451"/>
        <end position="474"/>
    </location>
</feature>
<evidence type="ECO:0000256" key="8">
    <source>
        <dbReference type="ARBA" id="ARBA00023136"/>
    </source>
</evidence>
<organism evidence="14 15">
    <name type="scientific">Kutzneria buriramensis</name>
    <dbReference type="NCBI Taxonomy" id="1045776"/>
    <lineage>
        <taxon>Bacteria</taxon>
        <taxon>Bacillati</taxon>
        <taxon>Actinomycetota</taxon>
        <taxon>Actinomycetes</taxon>
        <taxon>Pseudonocardiales</taxon>
        <taxon>Pseudonocardiaceae</taxon>
        <taxon>Kutzneria</taxon>
    </lineage>
</organism>
<evidence type="ECO:0000256" key="2">
    <source>
        <dbReference type="ARBA" id="ARBA00004922"/>
    </source>
</evidence>
<dbReference type="Proteomes" id="UP000256269">
    <property type="component" value="Unassembled WGS sequence"/>
</dbReference>
<dbReference type="PANTHER" id="PTHR10050">
    <property type="entry name" value="DOLICHYL-PHOSPHATE-MANNOSE--PROTEIN MANNOSYLTRANSFERASE"/>
    <property type="match status" value="1"/>
</dbReference>
<evidence type="ECO:0000256" key="7">
    <source>
        <dbReference type="ARBA" id="ARBA00022989"/>
    </source>
</evidence>
<comment type="function">
    <text evidence="10">Protein O-mannosyltransferase that catalyzes the transfer of a single mannose residue from a polyprenol phospho-mannosyl lipidic donor to the hydroxyl group of selected serine and threonine residues in acceptor proteins.</text>
</comment>
<dbReference type="PANTHER" id="PTHR10050:SF46">
    <property type="entry name" value="PROTEIN O-MANNOSYL-TRANSFERASE 2"/>
    <property type="match status" value="1"/>
</dbReference>
<evidence type="ECO:0000259" key="13">
    <source>
        <dbReference type="Pfam" id="PF16192"/>
    </source>
</evidence>
<dbReference type="InterPro" id="IPR032421">
    <property type="entry name" value="PMT_4TMC"/>
</dbReference>
<dbReference type="EMBL" id="QUNO01000011">
    <property type="protein sequence ID" value="REH41799.1"/>
    <property type="molecule type" value="Genomic_DNA"/>
</dbReference>
<keyword evidence="8 10" id="KW-0472">Membrane</keyword>
<evidence type="ECO:0000256" key="1">
    <source>
        <dbReference type="ARBA" id="ARBA00004127"/>
    </source>
</evidence>
<dbReference type="OrthoDB" id="9776737at2"/>